<protein>
    <submittedName>
        <fullName evidence="3">Uncharacterized protein</fullName>
    </submittedName>
</protein>
<dbReference type="RefSeq" id="WP_220299359.1">
    <property type="nucleotide sequence ID" value="NZ_JAEUAW010000002.1"/>
</dbReference>
<keyword evidence="4" id="KW-1185">Reference proteome</keyword>
<accession>A0ABS7HIS3</accession>
<keyword evidence="1" id="KW-0175">Coiled coil</keyword>
<evidence type="ECO:0000313" key="3">
    <source>
        <dbReference type="EMBL" id="MBW9092608.1"/>
    </source>
</evidence>
<reference evidence="3 4" key="1">
    <citation type="journal article" date="2021" name="MBio">
        <title>Poor Competitiveness of Bradyrhizobium in Pigeon Pea Root Colonization in Indian Soils.</title>
        <authorList>
            <person name="Chalasani D."/>
            <person name="Basu A."/>
            <person name="Pullabhotla S.V.S.R.N."/>
            <person name="Jorrin B."/>
            <person name="Neal A.L."/>
            <person name="Poole P.S."/>
            <person name="Podile A.R."/>
            <person name="Tkacz A."/>
        </authorList>
    </citation>
    <scope>NUCLEOTIDE SEQUENCE [LARGE SCALE GENOMIC DNA]</scope>
    <source>
        <strain evidence="3 4">HU14</strain>
    </source>
</reference>
<keyword evidence="2" id="KW-1133">Transmembrane helix</keyword>
<comment type="caution">
    <text evidence="3">The sequence shown here is derived from an EMBL/GenBank/DDBJ whole genome shotgun (WGS) entry which is preliminary data.</text>
</comment>
<dbReference type="Proteomes" id="UP001196843">
    <property type="component" value="Unassembled WGS sequence"/>
</dbReference>
<feature type="transmembrane region" description="Helical" evidence="2">
    <location>
        <begin position="6"/>
        <end position="33"/>
    </location>
</feature>
<dbReference type="EMBL" id="JAEUAW010000002">
    <property type="protein sequence ID" value="MBW9092608.1"/>
    <property type="molecule type" value="Genomic_DNA"/>
</dbReference>
<evidence type="ECO:0000256" key="2">
    <source>
        <dbReference type="SAM" id="Phobius"/>
    </source>
</evidence>
<organism evidence="3 4">
    <name type="scientific">Microbacterium jejuense</name>
    <dbReference type="NCBI Taxonomy" id="1263637"/>
    <lineage>
        <taxon>Bacteria</taxon>
        <taxon>Bacillati</taxon>
        <taxon>Actinomycetota</taxon>
        <taxon>Actinomycetes</taxon>
        <taxon>Micrococcales</taxon>
        <taxon>Microbacteriaceae</taxon>
        <taxon>Microbacterium</taxon>
    </lineage>
</organism>
<proteinExistence type="predicted"/>
<gene>
    <name evidence="3" type="ORF">JNB62_02800</name>
</gene>
<keyword evidence="2" id="KW-0472">Membrane</keyword>
<evidence type="ECO:0000256" key="1">
    <source>
        <dbReference type="SAM" id="Coils"/>
    </source>
</evidence>
<name>A0ABS7HIS3_9MICO</name>
<evidence type="ECO:0000313" key="4">
    <source>
        <dbReference type="Proteomes" id="UP001196843"/>
    </source>
</evidence>
<feature type="coiled-coil region" evidence="1">
    <location>
        <begin position="228"/>
        <end position="255"/>
    </location>
</feature>
<sequence>MTEPLAAFLGWLVPAVVVFGVAAIAVAALVWGVRRARRSPRARAAAERARVHAGTTLVRLDDEVGELDLEVGLSGALYGGDAPASLRRARLTAQHVRDDAFEEYRAISAPGVAPAEISRIAARIDRRAGEALSLVASARAEHGAWVRANVSAAGQIEAARRRLAELRATMGDPAALVAELSSRFAEEEWRDASNAAHAAVAEVAEAGRLLDAAGARAADPSLSALPDLAAAERALRRAENDARNLEETHRLVLQAAQAVPDEIAAARAALASASHTRQNLEPADAERLGAELHAVEAELTRVETDAARRPTRTVDAIARLRGRLDLALGDARTAQQRLRGARTALPGTLAAARGAIAQAEASIAHSRAGADARSRLLSAQHELAQARQAADPVAAIDAARRALRDAEDAKALADYARLTPGR</sequence>
<keyword evidence="2" id="KW-0812">Transmembrane</keyword>